<proteinExistence type="predicted"/>
<dbReference type="EMBL" id="SIDB01000010">
    <property type="protein sequence ID" value="KAI3427064.1"/>
    <property type="molecule type" value="Genomic_DNA"/>
</dbReference>
<feature type="compositionally biased region" description="Acidic residues" evidence="1">
    <location>
        <begin position="42"/>
        <end position="58"/>
    </location>
</feature>
<evidence type="ECO:0000313" key="2">
    <source>
        <dbReference type="EMBL" id="KAI3427064.1"/>
    </source>
</evidence>
<evidence type="ECO:0000313" key="3">
    <source>
        <dbReference type="Proteomes" id="UP001055712"/>
    </source>
</evidence>
<feature type="region of interest" description="Disordered" evidence="1">
    <location>
        <begin position="15"/>
        <end position="134"/>
    </location>
</feature>
<gene>
    <name evidence="2" type="ORF">D9Q98_007004</name>
</gene>
<evidence type="ECO:0000256" key="1">
    <source>
        <dbReference type="SAM" id="MobiDB-lite"/>
    </source>
</evidence>
<feature type="compositionally biased region" description="Acidic residues" evidence="1">
    <location>
        <begin position="70"/>
        <end position="116"/>
    </location>
</feature>
<feature type="compositionally biased region" description="Basic and acidic residues" evidence="1">
    <location>
        <begin position="15"/>
        <end position="27"/>
    </location>
</feature>
<reference evidence="2" key="1">
    <citation type="journal article" date="2019" name="Plant J.">
        <title>Chlorella vulgaris genome assembly and annotation reveals the molecular basis for metabolic acclimation to high light conditions.</title>
        <authorList>
            <person name="Cecchin M."/>
            <person name="Marcolungo L."/>
            <person name="Rossato M."/>
            <person name="Girolomoni L."/>
            <person name="Cosentino E."/>
            <person name="Cuine S."/>
            <person name="Li-Beisson Y."/>
            <person name="Delledonne M."/>
            <person name="Ballottari M."/>
        </authorList>
    </citation>
    <scope>NUCLEOTIDE SEQUENCE</scope>
    <source>
        <strain evidence="2">211/11P</strain>
    </source>
</reference>
<name>A0A9D4TJF8_CHLVU</name>
<protein>
    <submittedName>
        <fullName evidence="2">Uncharacterized protein</fullName>
    </submittedName>
</protein>
<dbReference type="AlphaFoldDB" id="A0A9D4TJF8"/>
<organism evidence="2 3">
    <name type="scientific">Chlorella vulgaris</name>
    <name type="common">Green alga</name>
    <dbReference type="NCBI Taxonomy" id="3077"/>
    <lineage>
        <taxon>Eukaryota</taxon>
        <taxon>Viridiplantae</taxon>
        <taxon>Chlorophyta</taxon>
        <taxon>core chlorophytes</taxon>
        <taxon>Trebouxiophyceae</taxon>
        <taxon>Chlorellales</taxon>
        <taxon>Chlorellaceae</taxon>
        <taxon>Chlorella clade</taxon>
        <taxon>Chlorella</taxon>
    </lineage>
</organism>
<accession>A0A9D4TJF8</accession>
<comment type="caution">
    <text evidence="2">The sequence shown here is derived from an EMBL/GenBank/DDBJ whole genome shotgun (WGS) entry which is preliminary data.</text>
</comment>
<reference evidence="2" key="2">
    <citation type="submission" date="2020-11" db="EMBL/GenBank/DDBJ databases">
        <authorList>
            <person name="Cecchin M."/>
            <person name="Marcolungo L."/>
            <person name="Rossato M."/>
            <person name="Girolomoni L."/>
            <person name="Cosentino E."/>
            <person name="Cuine S."/>
            <person name="Li-Beisson Y."/>
            <person name="Delledonne M."/>
            <person name="Ballottari M."/>
        </authorList>
    </citation>
    <scope>NUCLEOTIDE SEQUENCE</scope>
    <source>
        <strain evidence="2">211/11P</strain>
        <tissue evidence="2">Whole cell</tissue>
    </source>
</reference>
<keyword evidence="3" id="KW-1185">Reference proteome</keyword>
<dbReference type="Proteomes" id="UP001055712">
    <property type="component" value="Unassembled WGS sequence"/>
</dbReference>
<sequence>MSDPTWGEFVWRMEETSEAARSEENHQEMGQASLKGVAREESSDDDSFDPDYNPDTDSDEAREAAADLAGTDDEDEEVRQDSEEDGEVEHEQDSEEDGEVEQEQESAEDDEVEQDSADGLVEAMGGLDLSGKGC</sequence>